<gene>
    <name evidence="3" type="ORF">VKT23_008856</name>
</gene>
<dbReference type="EMBL" id="JBANRG010000014">
    <property type="protein sequence ID" value="KAK7460928.1"/>
    <property type="molecule type" value="Genomic_DNA"/>
</dbReference>
<keyword evidence="2" id="KW-1133">Transmembrane helix</keyword>
<feature type="region of interest" description="Disordered" evidence="1">
    <location>
        <begin position="109"/>
        <end position="132"/>
    </location>
</feature>
<evidence type="ECO:0000313" key="3">
    <source>
        <dbReference type="EMBL" id="KAK7460928.1"/>
    </source>
</evidence>
<feature type="region of interest" description="Disordered" evidence="1">
    <location>
        <begin position="149"/>
        <end position="180"/>
    </location>
</feature>
<evidence type="ECO:0000313" key="4">
    <source>
        <dbReference type="Proteomes" id="UP001498398"/>
    </source>
</evidence>
<evidence type="ECO:0008006" key="5">
    <source>
        <dbReference type="Google" id="ProtNLM"/>
    </source>
</evidence>
<keyword evidence="2" id="KW-0472">Membrane</keyword>
<dbReference type="Proteomes" id="UP001498398">
    <property type="component" value="Unassembled WGS sequence"/>
</dbReference>
<name>A0ABR1JFR9_9AGAR</name>
<feature type="compositionally biased region" description="Basic residues" evidence="1">
    <location>
        <begin position="155"/>
        <end position="166"/>
    </location>
</feature>
<organism evidence="3 4">
    <name type="scientific">Marasmiellus scandens</name>
    <dbReference type="NCBI Taxonomy" id="2682957"/>
    <lineage>
        <taxon>Eukaryota</taxon>
        <taxon>Fungi</taxon>
        <taxon>Dikarya</taxon>
        <taxon>Basidiomycota</taxon>
        <taxon>Agaricomycotina</taxon>
        <taxon>Agaricomycetes</taxon>
        <taxon>Agaricomycetidae</taxon>
        <taxon>Agaricales</taxon>
        <taxon>Marasmiineae</taxon>
        <taxon>Omphalotaceae</taxon>
        <taxon>Marasmiellus</taxon>
    </lineage>
</organism>
<feature type="compositionally biased region" description="Polar residues" evidence="1">
    <location>
        <begin position="167"/>
        <end position="180"/>
    </location>
</feature>
<comment type="caution">
    <text evidence="3">The sequence shown here is derived from an EMBL/GenBank/DDBJ whole genome shotgun (WGS) entry which is preliminary data.</text>
</comment>
<keyword evidence="4" id="KW-1185">Reference proteome</keyword>
<proteinExistence type="predicted"/>
<evidence type="ECO:0000256" key="1">
    <source>
        <dbReference type="SAM" id="MobiDB-lite"/>
    </source>
</evidence>
<feature type="transmembrane region" description="Helical" evidence="2">
    <location>
        <begin position="25"/>
        <end position="43"/>
    </location>
</feature>
<keyword evidence="2" id="KW-0812">Transmembrane</keyword>
<reference evidence="3 4" key="1">
    <citation type="submission" date="2024-01" db="EMBL/GenBank/DDBJ databases">
        <title>A draft genome for the cacao thread blight pathogen Marasmiellus scandens.</title>
        <authorList>
            <person name="Baruah I.K."/>
            <person name="Leung J."/>
            <person name="Bukari Y."/>
            <person name="Amoako-Attah I."/>
            <person name="Meinhardt L.W."/>
            <person name="Bailey B.A."/>
            <person name="Cohen S.P."/>
        </authorList>
    </citation>
    <scope>NUCLEOTIDE SEQUENCE [LARGE SCALE GENOMIC DNA]</scope>
    <source>
        <strain evidence="3 4">GH-19</strain>
    </source>
</reference>
<evidence type="ECO:0000256" key="2">
    <source>
        <dbReference type="SAM" id="Phobius"/>
    </source>
</evidence>
<protein>
    <recommendedName>
        <fullName evidence="5">ATP synthase F0 subunit 8</fullName>
    </recommendedName>
</protein>
<accession>A0ABR1JFR9</accession>
<feature type="compositionally biased region" description="Low complexity" evidence="1">
    <location>
        <begin position="109"/>
        <end position="119"/>
    </location>
</feature>
<sequence>MHLPCNPVEFNLIGFSPKLPLCSPLLLWFVAAFGVVLVIRFAFGRSRTLPVNVEKEKQASRDVEKKSVSWRIFGLDSLPVSLPITLTAPTNTMVGKGVGLNAGSVLSRSLPSQLTQQPRSPSPPRRGGPTFEQPMASIYQSQEPISMAKIIMSRHTFRRPTPKPSRRATSLPPSRPQSMV</sequence>